<keyword evidence="1" id="KW-0547">Nucleotide-binding</keyword>
<dbReference type="Gene3D" id="1.10.510.10">
    <property type="entry name" value="Transferase(Phosphotransferase) domain 1"/>
    <property type="match status" value="1"/>
</dbReference>
<dbReference type="GO" id="GO:0005085">
    <property type="term" value="F:guanyl-nucleotide exchange factor activity"/>
    <property type="evidence" value="ECO:0007669"/>
    <property type="project" value="UniProtKB-KW"/>
</dbReference>
<dbReference type="SUPFAM" id="SSF48366">
    <property type="entry name" value="Ras GEF"/>
    <property type="match status" value="1"/>
</dbReference>
<reference evidence="9" key="2">
    <citation type="submission" date="2015-01" db="EMBL/GenBank/DDBJ databases">
        <title>Evolutionary Origins and Diversification of the Mycorrhizal Mutualists.</title>
        <authorList>
            <consortium name="DOE Joint Genome Institute"/>
            <consortium name="Mycorrhizal Genomics Consortium"/>
            <person name="Kohler A."/>
            <person name="Kuo A."/>
            <person name="Nagy L.G."/>
            <person name="Floudas D."/>
            <person name="Copeland A."/>
            <person name="Barry K.W."/>
            <person name="Cichocki N."/>
            <person name="Veneault-Fourrey C."/>
            <person name="LaButti K."/>
            <person name="Lindquist E.A."/>
            <person name="Lipzen A."/>
            <person name="Lundell T."/>
            <person name="Morin E."/>
            <person name="Murat C."/>
            <person name="Riley R."/>
            <person name="Ohm R."/>
            <person name="Sun H."/>
            <person name="Tunlid A."/>
            <person name="Henrissat B."/>
            <person name="Grigoriev I.V."/>
            <person name="Hibbett D.S."/>
            <person name="Martin F."/>
        </authorList>
    </citation>
    <scope>NUCLEOTIDE SEQUENCE [LARGE SCALE GENOMIC DNA]</scope>
    <source>
        <strain evidence="9">h7</strain>
    </source>
</reference>
<dbReference type="InterPro" id="IPR050198">
    <property type="entry name" value="Non-receptor_tyrosine_kinases"/>
</dbReference>
<evidence type="ECO:0000313" key="8">
    <source>
        <dbReference type="EMBL" id="KIM48950.1"/>
    </source>
</evidence>
<dbReference type="SUPFAM" id="SSF56112">
    <property type="entry name" value="Protein kinase-like (PK-like)"/>
    <property type="match status" value="1"/>
</dbReference>
<dbReference type="PANTHER" id="PTHR24418">
    <property type="entry name" value="TYROSINE-PROTEIN KINASE"/>
    <property type="match status" value="1"/>
</dbReference>
<feature type="domain" description="Ras-GEF" evidence="5">
    <location>
        <begin position="838"/>
        <end position="1079"/>
    </location>
</feature>
<name>A0A0C3CJQ3_HEBCY</name>
<dbReference type="Pfam" id="PF00618">
    <property type="entry name" value="RasGEF_N"/>
    <property type="match status" value="1"/>
</dbReference>
<dbReference type="InterPro" id="IPR008266">
    <property type="entry name" value="Tyr_kinase_AS"/>
</dbReference>
<dbReference type="SMART" id="SM00147">
    <property type="entry name" value="RasGEF"/>
    <property type="match status" value="1"/>
</dbReference>
<evidence type="ECO:0000259" key="6">
    <source>
        <dbReference type="PROSITE" id="PS50011"/>
    </source>
</evidence>
<dbReference type="InterPro" id="IPR001895">
    <property type="entry name" value="RASGEF_cat_dom"/>
</dbReference>
<feature type="compositionally biased region" description="Low complexity" evidence="4">
    <location>
        <begin position="511"/>
        <end position="523"/>
    </location>
</feature>
<dbReference type="EMBL" id="KN831768">
    <property type="protein sequence ID" value="KIM48950.1"/>
    <property type="molecule type" value="Genomic_DNA"/>
</dbReference>
<dbReference type="InterPro" id="IPR001245">
    <property type="entry name" value="Ser-Thr/Tyr_kinase_cat_dom"/>
</dbReference>
<feature type="domain" description="N-terminal Ras-GEF" evidence="7">
    <location>
        <begin position="686"/>
        <end position="811"/>
    </location>
</feature>
<feature type="domain" description="Protein kinase" evidence="6">
    <location>
        <begin position="224"/>
        <end position="480"/>
    </location>
</feature>
<dbReference type="STRING" id="686832.A0A0C3CJQ3"/>
<dbReference type="InterPro" id="IPR036537">
    <property type="entry name" value="Adaptor_Cbl_N_dom_sf"/>
</dbReference>
<keyword evidence="2" id="KW-0067">ATP-binding</keyword>
<dbReference type="GO" id="GO:0004672">
    <property type="term" value="F:protein kinase activity"/>
    <property type="evidence" value="ECO:0007669"/>
    <property type="project" value="InterPro"/>
</dbReference>
<dbReference type="OrthoDB" id="4062651at2759"/>
<evidence type="ECO:0000259" key="5">
    <source>
        <dbReference type="PROSITE" id="PS50009"/>
    </source>
</evidence>
<dbReference type="InterPro" id="IPR059179">
    <property type="entry name" value="MLKL-like_MCAfunc"/>
</dbReference>
<dbReference type="InterPro" id="IPR000719">
    <property type="entry name" value="Prot_kinase_dom"/>
</dbReference>
<evidence type="ECO:0000256" key="4">
    <source>
        <dbReference type="SAM" id="MobiDB-lite"/>
    </source>
</evidence>
<keyword evidence="9" id="KW-1185">Reference proteome</keyword>
<evidence type="ECO:0000259" key="7">
    <source>
        <dbReference type="PROSITE" id="PS50212"/>
    </source>
</evidence>
<evidence type="ECO:0000256" key="1">
    <source>
        <dbReference type="ARBA" id="ARBA00022741"/>
    </source>
</evidence>
<dbReference type="PROSITE" id="PS50212">
    <property type="entry name" value="RASGEF_NTER"/>
    <property type="match status" value="1"/>
</dbReference>
<dbReference type="InterPro" id="IPR036964">
    <property type="entry name" value="RASGEF_cat_dom_sf"/>
</dbReference>
<gene>
    <name evidence="8" type="ORF">M413DRAFT_91039</name>
</gene>
<dbReference type="Gene3D" id="1.20.870.10">
    <property type="entry name" value="Son of sevenless (SoS) protein Chain: S domain 1"/>
    <property type="match status" value="1"/>
</dbReference>
<dbReference type="Pfam" id="PF00617">
    <property type="entry name" value="RasGEF"/>
    <property type="match status" value="1"/>
</dbReference>
<dbReference type="PROSITE" id="PS50009">
    <property type="entry name" value="RASGEF_CAT"/>
    <property type="match status" value="1"/>
</dbReference>
<feature type="compositionally biased region" description="Polar residues" evidence="4">
    <location>
        <begin position="611"/>
        <end position="628"/>
    </location>
</feature>
<feature type="region of interest" description="Disordered" evidence="4">
    <location>
        <begin position="594"/>
        <end position="669"/>
    </location>
</feature>
<protein>
    <submittedName>
        <fullName evidence="8">Uncharacterized protein</fullName>
    </submittedName>
</protein>
<dbReference type="Pfam" id="PF07714">
    <property type="entry name" value="PK_Tyr_Ser-Thr"/>
    <property type="match status" value="1"/>
</dbReference>
<feature type="compositionally biased region" description="Low complexity" evidence="4">
    <location>
        <begin position="650"/>
        <end position="669"/>
    </location>
</feature>
<evidence type="ECO:0000256" key="2">
    <source>
        <dbReference type="ARBA" id="ARBA00022840"/>
    </source>
</evidence>
<dbReference type="HOGENOM" id="CLU_010249_0_0_1"/>
<dbReference type="GO" id="GO:0007264">
    <property type="term" value="P:small GTPase-mediated signal transduction"/>
    <property type="evidence" value="ECO:0007669"/>
    <property type="project" value="InterPro"/>
</dbReference>
<organism evidence="8 9">
    <name type="scientific">Hebeloma cylindrosporum</name>
    <dbReference type="NCBI Taxonomy" id="76867"/>
    <lineage>
        <taxon>Eukaryota</taxon>
        <taxon>Fungi</taxon>
        <taxon>Dikarya</taxon>
        <taxon>Basidiomycota</taxon>
        <taxon>Agaricomycotina</taxon>
        <taxon>Agaricomycetes</taxon>
        <taxon>Agaricomycetidae</taxon>
        <taxon>Agaricales</taxon>
        <taxon>Agaricineae</taxon>
        <taxon>Hymenogastraceae</taxon>
        <taxon>Hebeloma</taxon>
    </lineage>
</organism>
<sequence length="1099" mass="123902">MSLEDLANLSGVPFLSTGITILKTTYAGLENVKLYKQQCRDMSGRCVNLMVSLRDSSRGLEGTKALEIADEIEAIIIRVDRKVKEWGSWNQLKSFLAQSEIKDGIDRLHRDIDTAMMKFNMQMGMEMTKHQLESKATQERDRAEIREVLQIIVKSQDDMRTLLNMQSSRDSRPVEEIMESLQTELMDPYLQPVQEEDFKAGLWMLHEETAKLPPLTDLSGQVTLNSQTTVVKGAFNDIYIGQWLDQETVALRLPRTLANNADVQDRFQREVSIWREFNHPNVVPLYGIIHVENDILSVSPWMDNGTADSYLKKHPAVDRLKILTDAASGLEYLHSRSIVHGDLRAANVLISKDGSARLSDFGLSKFMEDCGKRMTTSYSVNPRWFSPELLTESGPVSTHSDVWSFGMLCLEILSGDVPFADIKRDIAVLREIDNGVLPKHPGRVAISQGLTDSIWQLLQKCWEREPTMRPSITEVKHSLLGRGTPTASAEPKSPTRKWPTFSLGRSGNRLSTSSDTVTSSVSTQKPRRPTTAPGASNGIPENDELSPLGIPSVDRGFIGNAIDLKHRQSSMGSLNSSLKPSYSNPAYSNPAYSIDFDQPSISPQRLHPRSASLSGTPSLSVPHLSTSLPARPGGLHFPPERAPSHDGNFSLPPRSRSVLSSDSSAHLSGPVREAVTDPRIIVNVNDTGVVQSGTLEGLVERLIVNFNLRQDIEYRDVLLTACADFTTPDDFFGMLSRRFYEAEMKPGLHPEDRVAVQYNIFMVIMYWLSNRHLQVDPQLLWQMRNFCDSAIRMKSSSTMVDKARDMLRQIDMRGNNNASSPSLLLSPGRKGVQAPQIKPNELAIALALLEGDKYKVLVPSDYIAHLRRHAGHNNVEGAYMANNKIIFWVKESVLHYDTVEKRADVLKFFIHTAQECRKLRNFSSLVAIAIALHSAPIERLKLTKSSLTLQMQGKLQALYDIIDPTSNHRGYREALNDVSSIEQRDRCVPWLAVHLKELHLVLQRYPITVQVDGRPLINFERYLKFMDRVNEVVHYKPPMLEQYRQLGHLDYLESQLRNVRISPTSDDDLMARSRILEARETLDFKTRKPQLKALGFKTR</sequence>
<dbReference type="Gene3D" id="1.10.840.10">
    <property type="entry name" value="Ras guanine-nucleotide exchange factors catalytic domain"/>
    <property type="match status" value="1"/>
</dbReference>
<dbReference type="PROSITE" id="PS00109">
    <property type="entry name" value="PROTEIN_KINASE_TYR"/>
    <property type="match status" value="1"/>
</dbReference>
<dbReference type="Gene3D" id="1.20.930.20">
    <property type="entry name" value="Adaptor protein Cbl, N-terminal domain"/>
    <property type="match status" value="1"/>
</dbReference>
<dbReference type="GO" id="GO:0007166">
    <property type="term" value="P:cell surface receptor signaling pathway"/>
    <property type="evidence" value="ECO:0007669"/>
    <property type="project" value="InterPro"/>
</dbReference>
<accession>A0A0C3CJQ3</accession>
<dbReference type="CDD" id="cd21037">
    <property type="entry name" value="MLKL_NTD"/>
    <property type="match status" value="1"/>
</dbReference>
<dbReference type="PROSITE" id="PS50011">
    <property type="entry name" value="PROTEIN_KINASE_DOM"/>
    <property type="match status" value="1"/>
</dbReference>
<reference evidence="8 9" key="1">
    <citation type="submission" date="2014-04" db="EMBL/GenBank/DDBJ databases">
        <authorList>
            <consortium name="DOE Joint Genome Institute"/>
            <person name="Kuo A."/>
            <person name="Gay G."/>
            <person name="Dore J."/>
            <person name="Kohler A."/>
            <person name="Nagy L.G."/>
            <person name="Floudas D."/>
            <person name="Copeland A."/>
            <person name="Barry K.W."/>
            <person name="Cichocki N."/>
            <person name="Veneault-Fourrey C."/>
            <person name="LaButti K."/>
            <person name="Lindquist E.A."/>
            <person name="Lipzen A."/>
            <person name="Lundell T."/>
            <person name="Morin E."/>
            <person name="Murat C."/>
            <person name="Sun H."/>
            <person name="Tunlid A."/>
            <person name="Henrissat B."/>
            <person name="Grigoriev I.V."/>
            <person name="Hibbett D.S."/>
            <person name="Martin F."/>
            <person name="Nordberg H.P."/>
            <person name="Cantor M.N."/>
            <person name="Hua S.X."/>
        </authorList>
    </citation>
    <scope>NUCLEOTIDE SEQUENCE [LARGE SCALE GENOMIC DNA]</scope>
    <source>
        <strain evidence="9">h7</strain>
    </source>
</reference>
<dbReference type="AlphaFoldDB" id="A0A0C3CJQ3"/>
<keyword evidence="3" id="KW-0344">Guanine-nucleotide releasing factor</keyword>
<evidence type="ECO:0000256" key="3">
    <source>
        <dbReference type="PROSITE-ProRule" id="PRU00168"/>
    </source>
</evidence>
<proteinExistence type="predicted"/>
<dbReference type="GO" id="GO:0005524">
    <property type="term" value="F:ATP binding"/>
    <property type="evidence" value="ECO:0007669"/>
    <property type="project" value="UniProtKB-KW"/>
</dbReference>
<dbReference type="InterPro" id="IPR023578">
    <property type="entry name" value="Ras_GEF_dom_sf"/>
</dbReference>
<evidence type="ECO:0000313" key="9">
    <source>
        <dbReference type="Proteomes" id="UP000053424"/>
    </source>
</evidence>
<dbReference type="InterPro" id="IPR011009">
    <property type="entry name" value="Kinase-like_dom_sf"/>
</dbReference>
<dbReference type="Proteomes" id="UP000053424">
    <property type="component" value="Unassembled WGS sequence"/>
</dbReference>
<feature type="region of interest" description="Disordered" evidence="4">
    <location>
        <begin position="474"/>
        <end position="551"/>
    </location>
</feature>
<dbReference type="InterPro" id="IPR000651">
    <property type="entry name" value="Ras-like_Gua-exchang_fac_N"/>
</dbReference>